<evidence type="ECO:0000313" key="3">
    <source>
        <dbReference type="Proteomes" id="UP000594873"/>
    </source>
</evidence>
<evidence type="ECO:0000313" key="2">
    <source>
        <dbReference type="EMBL" id="QPQ55396.1"/>
    </source>
</evidence>
<dbReference type="RefSeq" id="WP_200972071.1">
    <property type="nucleotide sequence ID" value="NZ_CP065592.1"/>
</dbReference>
<evidence type="ECO:0000256" key="1">
    <source>
        <dbReference type="SAM" id="Phobius"/>
    </source>
</evidence>
<gene>
    <name evidence="2" type="ORF">IC614_01940</name>
</gene>
<dbReference type="Proteomes" id="UP000594873">
    <property type="component" value="Chromosome"/>
</dbReference>
<dbReference type="AlphaFoldDB" id="A0A7T2GK75"/>
<keyword evidence="1" id="KW-0472">Membrane</keyword>
<keyword evidence="3" id="KW-1185">Reference proteome</keyword>
<dbReference type="EMBL" id="CP065592">
    <property type="protein sequence ID" value="QPQ55396.1"/>
    <property type="molecule type" value="Genomic_DNA"/>
</dbReference>
<name>A0A7T2GK75_9SPHN</name>
<keyword evidence="1" id="KW-1133">Transmembrane helix</keyword>
<dbReference type="KEGG" id="sflv:IC614_01940"/>
<sequence>MSNEKMEANKDGRRIGNRILIGLIAIVVLGVAALFAWPKDGVRPASPSSIAAPEASMVNDMQAADDAQAIAPGTFAEWSAERYPEAVTFKAGELRVTVTAVLDEGMAAPEVRVTAPGMKDHVMKGELAQPTATHRIGVGRLNPQARIDHIILASYSGGAHCCTRIQVAAPLGEGFTTVDLGEWDGAGLNEFPKDISGDGVADFVLYDNAFLYAFAPYAFSDAPPLVYNLVGTKFRDVSKAPAFRPLFAKSMANSRADCITPQDDNPRNGACAAYVASAARAGRLDQAWGEMLTSYGQSEEWDLPPSCKVKAEPCPDDQQFVQPNYPDALSDFLVSTGYIPAGTQLPNVPQEDSETGGE</sequence>
<feature type="transmembrane region" description="Helical" evidence="1">
    <location>
        <begin position="20"/>
        <end position="37"/>
    </location>
</feature>
<accession>A0A7T2GK75</accession>
<evidence type="ECO:0008006" key="4">
    <source>
        <dbReference type="Google" id="ProtNLM"/>
    </source>
</evidence>
<keyword evidence="1" id="KW-0812">Transmembrane</keyword>
<reference evidence="2 3" key="1">
    <citation type="submission" date="2020-11" db="EMBL/GenBank/DDBJ databases">
        <title>Genome seq and assembly of Sphingosinicella sp.</title>
        <authorList>
            <person name="Chhetri G."/>
        </authorList>
    </citation>
    <scope>NUCLEOTIDE SEQUENCE [LARGE SCALE GENOMIC DNA]</scope>
    <source>
        <strain evidence="2 3">UDD2</strain>
    </source>
</reference>
<organism evidence="2 3">
    <name type="scientific">Allosphingosinicella flava</name>
    <dbReference type="NCBI Taxonomy" id="2771430"/>
    <lineage>
        <taxon>Bacteria</taxon>
        <taxon>Pseudomonadati</taxon>
        <taxon>Pseudomonadota</taxon>
        <taxon>Alphaproteobacteria</taxon>
        <taxon>Sphingomonadales</taxon>
        <taxon>Sphingomonadaceae</taxon>
        <taxon>Allosphingosinicella</taxon>
    </lineage>
</organism>
<proteinExistence type="predicted"/>
<protein>
    <recommendedName>
        <fullName evidence="4">VCBS repeat-containing protein</fullName>
    </recommendedName>
</protein>